<dbReference type="Proteomes" id="UP000186785">
    <property type="component" value="Unassembled WGS sequence"/>
</dbReference>
<dbReference type="AlphaFoldDB" id="A0A1Q5PLC4"/>
<evidence type="ECO:0000313" key="2">
    <source>
        <dbReference type="EMBL" id="OKL47846.1"/>
    </source>
</evidence>
<dbReference type="RefSeq" id="WP_073709206.1">
    <property type="nucleotide sequence ID" value="NZ_MQSU01000003.1"/>
</dbReference>
<dbReference type="OrthoDB" id="3255161at2"/>
<dbReference type="EMBL" id="MQSV01000003">
    <property type="protein sequence ID" value="OKL47846.1"/>
    <property type="molecule type" value="Genomic_DNA"/>
</dbReference>
<protein>
    <submittedName>
        <fullName evidence="2">Uncharacterized protein</fullName>
    </submittedName>
</protein>
<feature type="compositionally biased region" description="Basic and acidic residues" evidence="1">
    <location>
        <begin position="18"/>
        <end position="32"/>
    </location>
</feature>
<sequence>MSSEARLVPPRKRRVARHISEADQRALAEGKDPSWAVPDTVKRTSDGPRRKSKRTPNRGENDARLLAEVPPHHHAHLE</sequence>
<keyword evidence="3" id="KW-1185">Reference proteome</keyword>
<name>A0A1Q5PLC4_9ACTO</name>
<organism evidence="2 3">
    <name type="scientific">Boudabousia liubingyangii</name>
    <dbReference type="NCBI Taxonomy" id="1921764"/>
    <lineage>
        <taxon>Bacteria</taxon>
        <taxon>Bacillati</taxon>
        <taxon>Actinomycetota</taxon>
        <taxon>Actinomycetes</taxon>
        <taxon>Actinomycetales</taxon>
        <taxon>Actinomycetaceae</taxon>
        <taxon>Boudabousia</taxon>
    </lineage>
</organism>
<reference evidence="2 3" key="1">
    <citation type="submission" date="2016-11" db="EMBL/GenBank/DDBJ databases">
        <title>Actinomyces gypaetusis sp. nov. isolated from the vulture Gypaetus barbatus in Qinghai Tibet Plateau China.</title>
        <authorList>
            <person name="Meng X."/>
        </authorList>
    </citation>
    <scope>NUCLEOTIDE SEQUENCE [LARGE SCALE GENOMIC DNA]</scope>
    <source>
        <strain evidence="2 3">VUL4_2</strain>
    </source>
</reference>
<proteinExistence type="predicted"/>
<dbReference type="STRING" id="1921764.BSR28_06715"/>
<accession>A0A1Q5PLC4</accession>
<feature type="region of interest" description="Disordered" evidence="1">
    <location>
        <begin position="1"/>
        <end position="78"/>
    </location>
</feature>
<feature type="compositionally biased region" description="Basic and acidic residues" evidence="1">
    <location>
        <begin position="40"/>
        <end position="49"/>
    </location>
</feature>
<gene>
    <name evidence="2" type="ORF">BSR29_04965</name>
</gene>
<evidence type="ECO:0000313" key="3">
    <source>
        <dbReference type="Proteomes" id="UP000186785"/>
    </source>
</evidence>
<evidence type="ECO:0000256" key="1">
    <source>
        <dbReference type="SAM" id="MobiDB-lite"/>
    </source>
</evidence>
<comment type="caution">
    <text evidence="2">The sequence shown here is derived from an EMBL/GenBank/DDBJ whole genome shotgun (WGS) entry which is preliminary data.</text>
</comment>